<proteinExistence type="predicted"/>
<name>A0A238JSG1_9RHOB</name>
<dbReference type="NCBIfam" id="NF033788">
    <property type="entry name" value="HTH_metalloreg"/>
    <property type="match status" value="1"/>
</dbReference>
<sequence length="109" mass="12539">MGTDIQETFRALADPTRRDILNMLSHEDMTIAQVAGHFDMTRAAVKKHLNVLEQGQLITVRTSGRERINRFHPEGFKPVFDWLGYFDGFWDDRLSALKNAIETKDTSDD</sequence>
<dbReference type="OrthoDB" id="9790747at2"/>
<protein>
    <submittedName>
        <fullName evidence="2">Transcriptional repressor SdpR</fullName>
    </submittedName>
</protein>
<keyword evidence="3" id="KW-1185">Reference proteome</keyword>
<evidence type="ECO:0000259" key="1">
    <source>
        <dbReference type="PROSITE" id="PS50987"/>
    </source>
</evidence>
<organism evidence="2 3">
    <name type="scientific">Actibacterium lipolyticum</name>
    <dbReference type="NCBI Taxonomy" id="1524263"/>
    <lineage>
        <taxon>Bacteria</taxon>
        <taxon>Pseudomonadati</taxon>
        <taxon>Pseudomonadota</taxon>
        <taxon>Alphaproteobacteria</taxon>
        <taxon>Rhodobacterales</taxon>
        <taxon>Roseobacteraceae</taxon>
        <taxon>Actibacterium</taxon>
    </lineage>
</organism>
<dbReference type="AlphaFoldDB" id="A0A238JSG1"/>
<dbReference type="CDD" id="cd00090">
    <property type="entry name" value="HTH_ARSR"/>
    <property type="match status" value="1"/>
</dbReference>
<dbReference type="SMART" id="SM00418">
    <property type="entry name" value="HTH_ARSR"/>
    <property type="match status" value="1"/>
</dbReference>
<dbReference type="InterPro" id="IPR011991">
    <property type="entry name" value="ArsR-like_HTH"/>
</dbReference>
<accession>A0A238JSG1</accession>
<dbReference type="PANTHER" id="PTHR38600">
    <property type="entry name" value="TRANSCRIPTIONAL REGULATORY PROTEIN"/>
    <property type="match status" value="1"/>
</dbReference>
<reference evidence="3" key="1">
    <citation type="submission" date="2017-05" db="EMBL/GenBank/DDBJ databases">
        <authorList>
            <person name="Rodrigo-Torres L."/>
            <person name="Arahal R. D."/>
            <person name="Lucena T."/>
        </authorList>
    </citation>
    <scope>NUCLEOTIDE SEQUENCE [LARGE SCALE GENOMIC DNA]</scope>
    <source>
        <strain evidence="3">CECT 8621</strain>
    </source>
</reference>
<evidence type="ECO:0000313" key="2">
    <source>
        <dbReference type="EMBL" id="SMX33515.1"/>
    </source>
</evidence>
<evidence type="ECO:0000313" key="3">
    <source>
        <dbReference type="Proteomes" id="UP000202922"/>
    </source>
</evidence>
<dbReference type="EMBL" id="FXYE01000001">
    <property type="protein sequence ID" value="SMX33515.1"/>
    <property type="molecule type" value="Genomic_DNA"/>
</dbReference>
<dbReference type="PANTHER" id="PTHR38600:SF2">
    <property type="entry name" value="SLL0088 PROTEIN"/>
    <property type="match status" value="1"/>
</dbReference>
<dbReference type="PROSITE" id="PS50987">
    <property type="entry name" value="HTH_ARSR_2"/>
    <property type="match status" value="1"/>
</dbReference>
<dbReference type="InterPro" id="IPR036388">
    <property type="entry name" value="WH-like_DNA-bd_sf"/>
</dbReference>
<dbReference type="RefSeq" id="WP_093966925.1">
    <property type="nucleotide sequence ID" value="NZ_FXYE01000001.1"/>
</dbReference>
<dbReference type="SUPFAM" id="SSF46785">
    <property type="entry name" value="Winged helix' DNA-binding domain"/>
    <property type="match status" value="1"/>
</dbReference>
<dbReference type="InterPro" id="IPR001845">
    <property type="entry name" value="HTH_ArsR_DNA-bd_dom"/>
</dbReference>
<dbReference type="InterPro" id="IPR036390">
    <property type="entry name" value="WH_DNA-bd_sf"/>
</dbReference>
<gene>
    <name evidence="2" type="primary">sdpR_1</name>
    <name evidence="2" type="ORF">COL8621_01039</name>
</gene>
<dbReference type="Pfam" id="PF12840">
    <property type="entry name" value="HTH_20"/>
    <property type="match status" value="1"/>
</dbReference>
<dbReference type="Proteomes" id="UP000202922">
    <property type="component" value="Unassembled WGS sequence"/>
</dbReference>
<feature type="domain" description="HTH arsR-type" evidence="1">
    <location>
        <begin position="1"/>
        <end position="91"/>
    </location>
</feature>
<dbReference type="PRINTS" id="PR00778">
    <property type="entry name" value="HTHARSR"/>
</dbReference>
<dbReference type="Gene3D" id="1.10.10.10">
    <property type="entry name" value="Winged helix-like DNA-binding domain superfamily/Winged helix DNA-binding domain"/>
    <property type="match status" value="1"/>
</dbReference>
<dbReference type="GO" id="GO:0003700">
    <property type="term" value="F:DNA-binding transcription factor activity"/>
    <property type="evidence" value="ECO:0007669"/>
    <property type="project" value="InterPro"/>
</dbReference>